<feature type="compositionally biased region" description="Low complexity" evidence="1">
    <location>
        <begin position="149"/>
        <end position="169"/>
    </location>
</feature>
<organism evidence="2 3">
    <name type="scientific">Bodo saltans</name>
    <name type="common">Flagellated protozoan</name>
    <dbReference type="NCBI Taxonomy" id="75058"/>
    <lineage>
        <taxon>Eukaryota</taxon>
        <taxon>Discoba</taxon>
        <taxon>Euglenozoa</taxon>
        <taxon>Kinetoplastea</taxon>
        <taxon>Metakinetoplastina</taxon>
        <taxon>Eubodonida</taxon>
        <taxon>Bodonidae</taxon>
        <taxon>Bodo</taxon>
    </lineage>
</organism>
<keyword evidence="3" id="KW-1185">Reference proteome</keyword>
<feature type="region of interest" description="Disordered" evidence="1">
    <location>
        <begin position="566"/>
        <end position="595"/>
    </location>
</feature>
<dbReference type="OMA" id="RRARHIT"/>
<sequence>MPSTNSAVDTTLSEDDVRNHQASVDGLDVALSEPSPRRVASTDGTSFNNAQHDGVDDDYVVAGVVAADLFDTDSEAAETNSSMDEDALDAQEDLSWRDAAASIARKVSGLMSVYRLPLAFALVTAGGPRCVRFLELITSKDVLRRKLSRSSSTSPRELRASTGAATSSPYPTPPAWMLSARASIPRSVESTVSTVLHSFGIPTLAELQQEQLNKQLEEVADAINSSSSSKGDASGDSCSGDGNDGGDVRGGIPFALLVPIASCVILLTAKLLIARHARRLPIEDVSDEDDEPSHSPLPPDPSEARDVIDAATGGIVHDNEGGGETLPVVPHLHVSRVLNTEEAEGSQPNQSLGRNTSRSNASSEPTHGVRTKDLARSTPRSVILRQNNAALTGSIQKRRLEYTPSSADCNRIPELNERSVDTPTGIVALSSQEGSPKQPTPTSSNLFAPNVILALTAPATHVEISALISGGMKYGVSLVIVPVIRRDATTAPITSPTPTMIVEEVDDVVRHCQKLCAAHNAISVAVVGRQIDNKSITLRDVQLPDSAEERTVMYCLDPELIAGDIVTSHTSPSSTSSASRPRLGSSSSNDRAGVRAPVVGRVPRSIAWCSVIAHVDHIAHGVAGMVNVCLLDYTKKLLQQGNNVTEMSRED</sequence>
<feature type="region of interest" description="Disordered" evidence="1">
    <location>
        <begin position="340"/>
        <end position="382"/>
    </location>
</feature>
<accession>A0A0S4JXV2</accession>
<evidence type="ECO:0000313" key="2">
    <source>
        <dbReference type="EMBL" id="CUG93964.1"/>
    </source>
</evidence>
<feature type="region of interest" description="Disordered" evidence="1">
    <location>
        <begin position="284"/>
        <end position="305"/>
    </location>
</feature>
<protein>
    <submittedName>
        <fullName evidence="2">Uncharacterized protein</fullName>
    </submittedName>
</protein>
<feature type="compositionally biased region" description="Polar residues" evidence="1">
    <location>
        <begin position="1"/>
        <end position="11"/>
    </location>
</feature>
<feature type="compositionally biased region" description="Polar residues" evidence="1">
    <location>
        <begin position="42"/>
        <end position="51"/>
    </location>
</feature>
<reference evidence="3" key="1">
    <citation type="submission" date="2015-09" db="EMBL/GenBank/DDBJ databases">
        <authorList>
            <consortium name="Pathogen Informatics"/>
        </authorList>
    </citation>
    <scope>NUCLEOTIDE SEQUENCE [LARGE SCALE GENOMIC DNA]</scope>
    <source>
        <strain evidence="3">Lake Konstanz</strain>
    </source>
</reference>
<feature type="compositionally biased region" description="Polar residues" evidence="1">
    <location>
        <begin position="346"/>
        <end position="365"/>
    </location>
</feature>
<feature type="region of interest" description="Disordered" evidence="1">
    <location>
        <begin position="146"/>
        <end position="172"/>
    </location>
</feature>
<dbReference type="EMBL" id="CYKH01002213">
    <property type="protein sequence ID" value="CUG93964.1"/>
    <property type="molecule type" value="Genomic_DNA"/>
</dbReference>
<feature type="region of interest" description="Disordered" evidence="1">
    <location>
        <begin position="221"/>
        <end position="244"/>
    </location>
</feature>
<evidence type="ECO:0000313" key="3">
    <source>
        <dbReference type="Proteomes" id="UP000051952"/>
    </source>
</evidence>
<dbReference type="Proteomes" id="UP000051952">
    <property type="component" value="Unassembled WGS sequence"/>
</dbReference>
<proteinExistence type="predicted"/>
<dbReference type="AlphaFoldDB" id="A0A0S4JXV2"/>
<name>A0A0S4JXV2_BODSA</name>
<feature type="compositionally biased region" description="Low complexity" evidence="1">
    <location>
        <begin position="225"/>
        <end position="241"/>
    </location>
</feature>
<feature type="compositionally biased region" description="Low complexity" evidence="1">
    <location>
        <begin position="568"/>
        <end position="588"/>
    </location>
</feature>
<dbReference type="VEuPathDB" id="TriTrypDB:BSAL_45895"/>
<evidence type="ECO:0000256" key="1">
    <source>
        <dbReference type="SAM" id="MobiDB-lite"/>
    </source>
</evidence>
<gene>
    <name evidence="2" type="ORF">BSAL_45895</name>
</gene>
<feature type="region of interest" description="Disordered" evidence="1">
    <location>
        <begin position="1"/>
        <end position="51"/>
    </location>
</feature>